<dbReference type="InterPro" id="IPR048988">
    <property type="entry name" value="STAT_linker"/>
</dbReference>
<dbReference type="InterPro" id="IPR000980">
    <property type="entry name" value="SH2"/>
</dbReference>
<dbReference type="InterPro" id="IPR001217">
    <property type="entry name" value="STAT"/>
</dbReference>
<dbReference type="InterPro" id="IPR013799">
    <property type="entry name" value="STAT_TF_prot_interaction"/>
</dbReference>
<evidence type="ECO:0000256" key="15">
    <source>
        <dbReference type="SAM" id="MobiDB-lite"/>
    </source>
</evidence>
<keyword evidence="10 13" id="KW-0804">Transcription</keyword>
<dbReference type="SUPFAM" id="SSF47655">
    <property type="entry name" value="STAT"/>
    <property type="match status" value="1"/>
</dbReference>
<dbReference type="Pfam" id="PF01017">
    <property type="entry name" value="STAT_alpha"/>
    <property type="match status" value="1"/>
</dbReference>
<evidence type="ECO:0000256" key="5">
    <source>
        <dbReference type="ARBA" id="ARBA00022553"/>
    </source>
</evidence>
<keyword evidence="5 13" id="KW-0597">Phosphoprotein</keyword>
<dbReference type="GO" id="GO:0007166">
    <property type="term" value="P:cell surface receptor signaling pathway"/>
    <property type="evidence" value="ECO:0007669"/>
    <property type="project" value="UniProtKB-ARBA"/>
</dbReference>
<keyword evidence="14" id="KW-0175">Coiled coil</keyword>
<keyword evidence="9 13" id="KW-0010">Activator</keyword>
<dbReference type="Pfam" id="PF00017">
    <property type="entry name" value="SH2"/>
    <property type="match status" value="1"/>
</dbReference>
<gene>
    <name evidence="17" type="primary">STAT6</name>
</gene>
<dbReference type="PROSITE" id="PS50001">
    <property type="entry name" value="SH2"/>
    <property type="match status" value="1"/>
</dbReference>
<dbReference type="InterPro" id="IPR015988">
    <property type="entry name" value="STAT_TF_CC"/>
</dbReference>
<feature type="compositionally biased region" description="Polar residues" evidence="15">
    <location>
        <begin position="689"/>
        <end position="705"/>
    </location>
</feature>
<evidence type="ECO:0000313" key="18">
    <source>
        <dbReference type="Proteomes" id="UP000694402"/>
    </source>
</evidence>
<evidence type="ECO:0000256" key="7">
    <source>
        <dbReference type="ARBA" id="ARBA00023015"/>
    </source>
</evidence>
<dbReference type="AlphaFoldDB" id="A0A8C8JX98"/>
<evidence type="ECO:0000256" key="11">
    <source>
        <dbReference type="ARBA" id="ARBA00023242"/>
    </source>
</evidence>
<feature type="coiled-coil region" evidence="14">
    <location>
        <begin position="158"/>
        <end position="185"/>
    </location>
</feature>
<dbReference type="GeneTree" id="ENSGT01080000257420"/>
<keyword evidence="4 13" id="KW-0963">Cytoplasm</keyword>
<dbReference type="Gene3D" id="1.10.532.10">
    <property type="entry name" value="STAT transcription factor, N-terminal domain"/>
    <property type="match status" value="1"/>
</dbReference>
<accession>A0A8C8JX98</accession>
<evidence type="ECO:0000256" key="2">
    <source>
        <dbReference type="ARBA" id="ARBA00004496"/>
    </source>
</evidence>
<evidence type="ECO:0000256" key="3">
    <source>
        <dbReference type="ARBA" id="ARBA00005586"/>
    </source>
</evidence>
<protein>
    <recommendedName>
        <fullName evidence="13">Signal transducer and activator of transcription</fullName>
    </recommendedName>
</protein>
<evidence type="ECO:0000259" key="16">
    <source>
        <dbReference type="PROSITE" id="PS50001"/>
    </source>
</evidence>
<dbReference type="CDD" id="cd16856">
    <property type="entry name" value="STAT6_CCD"/>
    <property type="match status" value="1"/>
</dbReference>
<evidence type="ECO:0000256" key="9">
    <source>
        <dbReference type="ARBA" id="ARBA00023159"/>
    </source>
</evidence>
<dbReference type="FunFam" id="2.60.40.630:FF:000003">
    <property type="entry name" value="Signal transducer and transcription activator 6"/>
    <property type="match status" value="1"/>
</dbReference>
<dbReference type="FunFam" id="3.30.505.10:FF:000126">
    <property type="entry name" value="Signal transducer and activator of transcription"/>
    <property type="match status" value="1"/>
</dbReference>
<dbReference type="SUPFAM" id="SSF49417">
    <property type="entry name" value="p53-like transcription factors"/>
    <property type="match status" value="1"/>
</dbReference>
<keyword evidence="11 13" id="KW-0539">Nucleus</keyword>
<evidence type="ECO:0000313" key="17">
    <source>
        <dbReference type="Ensembl" id="ENSOTSP00005097729.1"/>
    </source>
</evidence>
<dbReference type="GO" id="GO:0001228">
    <property type="term" value="F:DNA-binding transcription activator activity, RNA polymerase II-specific"/>
    <property type="evidence" value="ECO:0007669"/>
    <property type="project" value="UniProtKB-ARBA"/>
</dbReference>
<reference evidence="17" key="1">
    <citation type="submission" date="2025-08" db="UniProtKB">
        <authorList>
            <consortium name="Ensembl"/>
        </authorList>
    </citation>
    <scope>IDENTIFICATION</scope>
</reference>
<dbReference type="Gene3D" id="3.30.505.10">
    <property type="entry name" value="SH2 domain"/>
    <property type="match status" value="1"/>
</dbReference>
<dbReference type="InterPro" id="IPR036535">
    <property type="entry name" value="STAT_N_sf"/>
</dbReference>
<sequence>MAQWTQMKQLIPYLATQILNELYSPSFPMDVRCYLANWIEEQRWEDFEPEKVDQEPQALTLLDQIISCLQNLAGQNPNVVERMRLQRISRNMNMFRSQPFQLVLTVRDVLRKERELLSQASTQFPALARFSQPPAQDSMAAAPPTRDVDLLVLKVLEIQDCRQQIHQLQEELNWERQNYESMQGTLQQTQTNGMDPSMSEVTKLQTNIKQHEYNGQVIAKKRVQLLQEAVSSLEKCQSRLINRIKAWRWEQHQATIGHPFDDNLSPLQTWCEQLLGVNGKLRQEVMLAGEPIPELQERLGRLLQTLIQSSLMVDKQPPQVIKTQSKFSTTVRYLLGEKVAPGKPVLFKAQIITEAQARNLGQLGSLPSENVGELINNTAILEHNTSGKSTCATFRNMSIKKIKRADRKGSESVTEEKFALFFTTEISITGCDIPYRIQMISVPVVVIVHGSQDNNALATIIWDCAFSEPERIPFLVPERVPWKQMCRTLNSKFMSEVGTQRCLDNYNQHFLAQKIFDKPDIAGDYSNMLVSWAQFNKGFHLWDYSIGSIEHNNCVSWCFPSSRLIFGFIGKQHLHLILKDRPNGTFLLRFSDSEIGGITIAYVAPSENGGQKIQNIQPSTKRDLEIRSLGDRIQDIDFITHVYPDLPKNDVFRKYYTDNPLPRDTTSGYLVVSIQTKVGVEAHCDSPQRSETPQDNNSAFYSMDQGNGASASPFYSLSPNNQFQPPFQLAPVPLQGGMYPDPLSNPNGLFPGPDM</sequence>
<evidence type="ECO:0000256" key="8">
    <source>
        <dbReference type="ARBA" id="ARBA00023125"/>
    </source>
</evidence>
<evidence type="ECO:0000256" key="1">
    <source>
        <dbReference type="ARBA" id="ARBA00004123"/>
    </source>
</evidence>
<comment type="subcellular location">
    <subcellularLocation>
        <location evidence="2 13">Cytoplasm</location>
    </subcellularLocation>
    <subcellularLocation>
        <location evidence="1 13">Nucleus</location>
    </subcellularLocation>
</comment>
<reference evidence="17" key="2">
    <citation type="submission" date="2025-09" db="UniProtKB">
        <authorList>
            <consortium name="Ensembl"/>
        </authorList>
    </citation>
    <scope>IDENTIFICATION</scope>
</reference>
<dbReference type="GO" id="GO:0005634">
    <property type="term" value="C:nucleus"/>
    <property type="evidence" value="ECO:0007669"/>
    <property type="project" value="UniProtKB-SubCell"/>
</dbReference>
<name>A0A8C8JX98_ONCTS</name>
<keyword evidence="8 13" id="KW-0238">DNA-binding</keyword>
<dbReference type="InterPro" id="IPR008967">
    <property type="entry name" value="p53-like_TF_DNA-bd_sf"/>
</dbReference>
<dbReference type="Pfam" id="PF02865">
    <property type="entry name" value="STAT_int"/>
    <property type="match status" value="1"/>
</dbReference>
<proteinExistence type="inferred from homology"/>
<evidence type="ECO:0000256" key="6">
    <source>
        <dbReference type="ARBA" id="ARBA00022999"/>
    </source>
</evidence>
<dbReference type="InterPro" id="IPR013800">
    <property type="entry name" value="STAT_TF_alpha"/>
</dbReference>
<dbReference type="Gene3D" id="2.60.40.630">
    <property type="entry name" value="STAT transcription factor, DNA-binding domain"/>
    <property type="match status" value="1"/>
</dbReference>
<dbReference type="Ensembl" id="ENSOTST00005105781.2">
    <property type="protein sequence ID" value="ENSOTSP00005097729.1"/>
    <property type="gene ID" value="ENSOTSG00005045246.2"/>
</dbReference>
<evidence type="ECO:0000256" key="14">
    <source>
        <dbReference type="SAM" id="Coils"/>
    </source>
</evidence>
<dbReference type="SUPFAM" id="SSF48092">
    <property type="entry name" value="Transcription factor STAT-4 N-domain"/>
    <property type="match status" value="1"/>
</dbReference>
<evidence type="ECO:0000256" key="4">
    <source>
        <dbReference type="ARBA" id="ARBA00022490"/>
    </source>
</evidence>
<dbReference type="InterPro" id="IPR013801">
    <property type="entry name" value="STAT_TF_DNA-bd"/>
</dbReference>
<feature type="region of interest" description="Disordered" evidence="15">
    <location>
        <begin position="684"/>
        <end position="705"/>
    </location>
</feature>
<feature type="region of interest" description="Disordered" evidence="15">
    <location>
        <begin position="726"/>
        <end position="755"/>
    </location>
</feature>
<dbReference type="SMART" id="SM00964">
    <property type="entry name" value="STAT_int"/>
    <property type="match status" value="1"/>
</dbReference>
<evidence type="ECO:0000256" key="10">
    <source>
        <dbReference type="ARBA" id="ARBA00023163"/>
    </source>
</evidence>
<dbReference type="Pfam" id="PF02864">
    <property type="entry name" value="STAT_bind"/>
    <property type="match status" value="1"/>
</dbReference>
<organism evidence="17 18">
    <name type="scientific">Oncorhynchus tshawytscha</name>
    <name type="common">Chinook salmon</name>
    <name type="synonym">Salmo tshawytscha</name>
    <dbReference type="NCBI Taxonomy" id="74940"/>
    <lineage>
        <taxon>Eukaryota</taxon>
        <taxon>Metazoa</taxon>
        <taxon>Chordata</taxon>
        <taxon>Craniata</taxon>
        <taxon>Vertebrata</taxon>
        <taxon>Euteleostomi</taxon>
        <taxon>Actinopterygii</taxon>
        <taxon>Neopterygii</taxon>
        <taxon>Teleostei</taxon>
        <taxon>Protacanthopterygii</taxon>
        <taxon>Salmoniformes</taxon>
        <taxon>Salmonidae</taxon>
        <taxon>Salmoninae</taxon>
        <taxon>Oncorhynchus</taxon>
    </lineage>
</organism>
<dbReference type="Proteomes" id="UP000694402">
    <property type="component" value="Unassembled WGS sequence"/>
</dbReference>
<evidence type="ECO:0000256" key="12">
    <source>
        <dbReference type="PROSITE-ProRule" id="PRU00191"/>
    </source>
</evidence>
<feature type="domain" description="SH2" evidence="16">
    <location>
        <begin position="564"/>
        <end position="656"/>
    </location>
</feature>
<dbReference type="Gene3D" id="1.20.1050.20">
    <property type="entry name" value="STAT transcription factor, all-alpha domain"/>
    <property type="match status" value="1"/>
</dbReference>
<comment type="similarity">
    <text evidence="3 13">Belongs to the transcription factor STAT family.</text>
</comment>
<dbReference type="InterPro" id="IPR036860">
    <property type="entry name" value="SH2_dom_sf"/>
</dbReference>
<keyword evidence="7 13" id="KW-0805">Transcription regulation</keyword>
<keyword evidence="6 12" id="KW-0727">SH2 domain</keyword>
<evidence type="ECO:0000256" key="13">
    <source>
        <dbReference type="RuleBase" id="RU046415"/>
    </source>
</evidence>
<dbReference type="Pfam" id="PF21354">
    <property type="entry name" value="STAT_linker"/>
    <property type="match status" value="1"/>
</dbReference>
<dbReference type="Gene3D" id="1.10.238.10">
    <property type="entry name" value="EF-hand"/>
    <property type="match status" value="1"/>
</dbReference>
<keyword evidence="18" id="KW-1185">Reference proteome</keyword>
<dbReference type="InterPro" id="IPR012345">
    <property type="entry name" value="STAT_TF_DNA-bd_N"/>
</dbReference>
<dbReference type="GO" id="GO:0005737">
    <property type="term" value="C:cytoplasm"/>
    <property type="evidence" value="ECO:0007669"/>
    <property type="project" value="UniProtKB-SubCell"/>
</dbReference>
<dbReference type="PANTHER" id="PTHR11801">
    <property type="entry name" value="SIGNAL TRANSDUCER AND ACTIVATOR OF TRANSCRIPTION"/>
    <property type="match status" value="1"/>
</dbReference>
<dbReference type="GO" id="GO:0000977">
    <property type="term" value="F:RNA polymerase II transcription regulatory region sequence-specific DNA binding"/>
    <property type="evidence" value="ECO:0007669"/>
    <property type="project" value="UniProtKB-ARBA"/>
</dbReference>
<dbReference type="SUPFAM" id="SSF55550">
    <property type="entry name" value="SH2 domain"/>
    <property type="match status" value="1"/>
</dbReference>